<dbReference type="AlphaFoldDB" id="A0A6L4WRA6"/>
<name>A0A6L4WRA6_9BACT</name>
<gene>
    <name evidence="2" type="ORF">GBG18_10725</name>
    <name evidence="1" type="ORF">GBG19_12920</name>
</gene>
<dbReference type="EMBL" id="WFKJ01000033">
    <property type="protein sequence ID" value="KAB7889619.1"/>
    <property type="molecule type" value="Genomic_DNA"/>
</dbReference>
<reference evidence="3 4" key="1">
    <citation type="submission" date="2019-10" db="EMBL/GenBank/DDBJ databases">
        <title>Poseidonibacter ostreae sp. nov., isolated from the gut of the Ostrea denselamellosa.</title>
        <authorList>
            <person name="Choi A."/>
        </authorList>
    </citation>
    <scope>NUCLEOTIDE SEQUENCE [LARGE SCALE GENOMIC DNA]</scope>
    <source>
        <strain evidence="1 4">SJOD-M-33</strain>
        <strain evidence="2 3">SJOD-M-5</strain>
    </source>
</reference>
<evidence type="ECO:0000313" key="2">
    <source>
        <dbReference type="EMBL" id="KAB7889619.1"/>
    </source>
</evidence>
<dbReference type="Proteomes" id="UP000461010">
    <property type="component" value="Unassembled WGS sequence"/>
</dbReference>
<proteinExistence type="predicted"/>
<accession>A0A6L4WRA6</accession>
<evidence type="ECO:0000313" key="3">
    <source>
        <dbReference type="Proteomes" id="UP000461010"/>
    </source>
</evidence>
<dbReference type="RefSeq" id="WP_152190974.1">
    <property type="nucleotide sequence ID" value="NZ_WFKI01000025.1"/>
</dbReference>
<sequence>MSKNNIKINSNIKNECIELFKKMNINVKEFETRGHHILFNYENLFIVCKSNKFELFDFIEFTDKNAAKEFFLKQRTTKNIQPTKMIRTRENEICIRTLFKNI</sequence>
<dbReference type="EMBL" id="WFKK01000047">
    <property type="protein sequence ID" value="KAB7886060.1"/>
    <property type="molecule type" value="Genomic_DNA"/>
</dbReference>
<dbReference type="Proteomes" id="UP000472839">
    <property type="component" value="Unassembled WGS sequence"/>
</dbReference>
<keyword evidence="3" id="KW-1185">Reference proteome</keyword>
<protein>
    <submittedName>
        <fullName evidence="1">Uncharacterized protein</fullName>
    </submittedName>
</protein>
<evidence type="ECO:0000313" key="4">
    <source>
        <dbReference type="Proteomes" id="UP000472839"/>
    </source>
</evidence>
<comment type="caution">
    <text evidence="1">The sequence shown here is derived from an EMBL/GenBank/DDBJ whole genome shotgun (WGS) entry which is preliminary data.</text>
</comment>
<evidence type="ECO:0000313" key="1">
    <source>
        <dbReference type="EMBL" id="KAB7886060.1"/>
    </source>
</evidence>
<organism evidence="1 4">
    <name type="scientific">Poseidonibacter ostreae</name>
    <dbReference type="NCBI Taxonomy" id="2654171"/>
    <lineage>
        <taxon>Bacteria</taxon>
        <taxon>Pseudomonadati</taxon>
        <taxon>Campylobacterota</taxon>
        <taxon>Epsilonproteobacteria</taxon>
        <taxon>Campylobacterales</taxon>
        <taxon>Arcobacteraceae</taxon>
        <taxon>Poseidonibacter</taxon>
    </lineage>
</organism>